<evidence type="ECO:0000313" key="1">
    <source>
        <dbReference type="EMBL" id="KAF5188014.1"/>
    </source>
</evidence>
<sequence>MKLLISWLLKSSVSKYSLLSRGHYVMDTLRASLISMRTLKNFVMCHAMTRAIDDFKEQNFVFFPPLPFKVGKVNWEQFDSCVKYGLGYAVNDECSMWGMYVKQCIKYCPECKVASLYELVAAEDVEVEEQDGNTYLECRFWSQCSCQLLKKFL</sequence>
<keyword evidence="2" id="KW-1185">Reference proteome</keyword>
<organism evidence="1 2">
    <name type="scientific">Thalictrum thalictroides</name>
    <name type="common">Rue-anemone</name>
    <name type="synonym">Anemone thalictroides</name>
    <dbReference type="NCBI Taxonomy" id="46969"/>
    <lineage>
        <taxon>Eukaryota</taxon>
        <taxon>Viridiplantae</taxon>
        <taxon>Streptophyta</taxon>
        <taxon>Embryophyta</taxon>
        <taxon>Tracheophyta</taxon>
        <taxon>Spermatophyta</taxon>
        <taxon>Magnoliopsida</taxon>
        <taxon>Ranunculales</taxon>
        <taxon>Ranunculaceae</taxon>
        <taxon>Thalictroideae</taxon>
        <taxon>Thalictrum</taxon>
    </lineage>
</organism>
<evidence type="ECO:0000313" key="2">
    <source>
        <dbReference type="Proteomes" id="UP000554482"/>
    </source>
</evidence>
<proteinExistence type="predicted"/>
<gene>
    <name evidence="1" type="ORF">FRX31_022402</name>
</gene>
<dbReference type="EMBL" id="JABWDY010027303">
    <property type="protein sequence ID" value="KAF5188014.1"/>
    <property type="molecule type" value="Genomic_DNA"/>
</dbReference>
<dbReference type="Proteomes" id="UP000554482">
    <property type="component" value="Unassembled WGS sequence"/>
</dbReference>
<dbReference type="AlphaFoldDB" id="A0A7J6VSD9"/>
<protein>
    <submittedName>
        <fullName evidence="1">Uncharacterized protein</fullName>
    </submittedName>
</protein>
<name>A0A7J6VSD9_THATH</name>
<comment type="caution">
    <text evidence="1">The sequence shown here is derived from an EMBL/GenBank/DDBJ whole genome shotgun (WGS) entry which is preliminary data.</text>
</comment>
<reference evidence="1 2" key="1">
    <citation type="submission" date="2020-06" db="EMBL/GenBank/DDBJ databases">
        <title>Transcriptomic and genomic resources for Thalictrum thalictroides and T. hernandezii: Facilitating candidate gene discovery in an emerging model plant lineage.</title>
        <authorList>
            <person name="Arias T."/>
            <person name="Riano-Pachon D.M."/>
            <person name="Di Stilio V.S."/>
        </authorList>
    </citation>
    <scope>NUCLEOTIDE SEQUENCE [LARGE SCALE GENOMIC DNA]</scope>
    <source>
        <strain evidence="2">cv. WT478/WT964</strain>
        <tissue evidence="1">Leaves</tissue>
    </source>
</reference>
<accession>A0A7J6VSD9</accession>